<dbReference type="AlphaFoldDB" id="F2Z8P5"/>
<evidence type="ECO:0000313" key="1">
    <source>
        <dbReference type="EMBL" id="BAK19825.1"/>
    </source>
</evidence>
<gene>
    <name evidence="1" type="primary">pSLA2-M.31</name>
</gene>
<keyword evidence="1" id="KW-0614">Plasmid</keyword>
<organism evidence="1">
    <name type="scientific">Streptomyces rochei</name>
    <name type="common">Streptomyces parvullus</name>
    <dbReference type="NCBI Taxonomy" id="1928"/>
    <lineage>
        <taxon>Bacteria</taxon>
        <taxon>Bacillati</taxon>
        <taxon>Actinomycetota</taxon>
        <taxon>Actinomycetes</taxon>
        <taxon>Kitasatosporales</taxon>
        <taxon>Streptomycetaceae</taxon>
        <taxon>Streptomyces</taxon>
        <taxon>Streptomyces rochei group</taxon>
    </lineage>
</organism>
<geneLocation type="plasmid" evidence="1">
    <name>pSLA2-M</name>
</geneLocation>
<sequence length="109" mass="11232">MVAASAARLGHPLSEVIDNSVEGVLEDAVPCDGTGFKIFARRAGTPGLIRAERPLSTGHSVQGRQVDDETRVLAAPNEAVRFGVYTGPMTMEAASALVASTAPVGTVGR</sequence>
<reference evidence="1" key="1">
    <citation type="journal article" date="1994" name="J. Antibiot.">
        <title>Isolation and characterization of linear plasmids from lankacidin-producing Streptomyces species.</title>
        <authorList>
            <person name="Kinashi H."/>
            <person name="Mori E."/>
            <person name="Hatani A."/>
            <person name="Nimi O."/>
        </authorList>
    </citation>
    <scope>NUCLEOTIDE SEQUENCE</scope>
    <source>
        <strain evidence="1">7434AN4</strain>
        <plasmid evidence="1">pSLA2-M</plasmid>
    </source>
</reference>
<name>F2Z8P5_STRRO</name>
<accession>F2Z8P5</accession>
<proteinExistence type="predicted"/>
<reference evidence="1" key="2">
    <citation type="journal article" date="2011" name="Biosci. Biotechnol. Biochem.">
        <title>pSLA2-M of Streptomyces rochei is a composite linear plasmid characterized by self-defense genes and homology with pSLA2-L.</title>
        <authorList>
            <person name="Yang Y."/>
            <person name="Kurokawa T."/>
            <person name="Takahama Y."/>
            <person name="Nindita Y."/>
            <person name="Mochizuki S."/>
            <person name="Arakawa K."/>
            <person name="Endo S."/>
            <person name="Kinashi H."/>
        </authorList>
    </citation>
    <scope>NUCLEOTIDE SEQUENCE</scope>
    <source>
        <strain evidence="1">7434AN4</strain>
        <plasmid evidence="1">pSLA2-M</plasmid>
    </source>
</reference>
<dbReference type="EMBL" id="AB597522">
    <property type="protein sequence ID" value="BAK19825.1"/>
    <property type="molecule type" value="Genomic_DNA"/>
</dbReference>
<protein>
    <submittedName>
        <fullName evidence="1">Uncharacterized protein</fullName>
    </submittedName>
</protein>